<protein>
    <submittedName>
        <fullName evidence="1">Uncharacterized protein</fullName>
    </submittedName>
</protein>
<keyword evidence="2" id="KW-1185">Reference proteome</keyword>
<accession>A0A2T3BD40</accession>
<gene>
    <name evidence="1" type="ORF">M430DRAFT_62565</name>
</gene>
<reference evidence="1 2" key="1">
    <citation type="journal article" date="2018" name="New Phytol.">
        <title>Comparative genomics and transcriptomics depict ericoid mycorrhizal fungi as versatile saprotrophs and plant mutualists.</title>
        <authorList>
            <person name="Martino E."/>
            <person name="Morin E."/>
            <person name="Grelet G.A."/>
            <person name="Kuo A."/>
            <person name="Kohler A."/>
            <person name="Daghino S."/>
            <person name="Barry K.W."/>
            <person name="Cichocki N."/>
            <person name="Clum A."/>
            <person name="Dockter R.B."/>
            <person name="Hainaut M."/>
            <person name="Kuo R.C."/>
            <person name="LaButti K."/>
            <person name="Lindahl B.D."/>
            <person name="Lindquist E.A."/>
            <person name="Lipzen A."/>
            <person name="Khouja H.R."/>
            <person name="Magnuson J."/>
            <person name="Murat C."/>
            <person name="Ohm R.A."/>
            <person name="Singer S.W."/>
            <person name="Spatafora J.W."/>
            <person name="Wang M."/>
            <person name="Veneault-Fourrey C."/>
            <person name="Henrissat B."/>
            <person name="Grigoriev I.V."/>
            <person name="Martin F.M."/>
            <person name="Perotto S."/>
        </authorList>
    </citation>
    <scope>NUCLEOTIDE SEQUENCE [LARGE SCALE GENOMIC DNA]</scope>
    <source>
        <strain evidence="1 2">ATCC 22711</strain>
    </source>
</reference>
<evidence type="ECO:0000313" key="2">
    <source>
        <dbReference type="Proteomes" id="UP000241818"/>
    </source>
</evidence>
<dbReference type="RefSeq" id="XP_024724831.1">
    <property type="nucleotide sequence ID" value="XM_024868998.1"/>
</dbReference>
<name>A0A2T3BD40_AMORE</name>
<dbReference type="Proteomes" id="UP000241818">
    <property type="component" value="Unassembled WGS sequence"/>
</dbReference>
<organism evidence="1 2">
    <name type="scientific">Amorphotheca resinae ATCC 22711</name>
    <dbReference type="NCBI Taxonomy" id="857342"/>
    <lineage>
        <taxon>Eukaryota</taxon>
        <taxon>Fungi</taxon>
        <taxon>Dikarya</taxon>
        <taxon>Ascomycota</taxon>
        <taxon>Pezizomycotina</taxon>
        <taxon>Leotiomycetes</taxon>
        <taxon>Helotiales</taxon>
        <taxon>Amorphothecaceae</taxon>
        <taxon>Amorphotheca</taxon>
    </lineage>
</organism>
<dbReference type="GeneID" id="36577079"/>
<dbReference type="EMBL" id="KZ679006">
    <property type="protein sequence ID" value="PSS27306.1"/>
    <property type="molecule type" value="Genomic_DNA"/>
</dbReference>
<proteinExistence type="predicted"/>
<sequence>MTPAIPGERSSLMARRGAVALSIAGVALVLTAKARVPAVCSVGLHGIARRRVGRVNRTRRSGEPGSSAALARRDPIQNVLPGMTSTMSAVVEDEAANAASVGVVVLTADSLSHDDQLGLALIEGPEEEVAGGGNAGAKAGLLRRELILTKLLRSE</sequence>
<dbReference type="InParanoid" id="A0A2T3BD40"/>
<evidence type="ECO:0000313" key="1">
    <source>
        <dbReference type="EMBL" id="PSS27306.1"/>
    </source>
</evidence>
<dbReference type="AlphaFoldDB" id="A0A2T3BD40"/>